<feature type="region of interest" description="Disordered" evidence="1">
    <location>
        <begin position="101"/>
        <end position="128"/>
    </location>
</feature>
<feature type="compositionally biased region" description="Low complexity" evidence="1">
    <location>
        <begin position="101"/>
        <end position="116"/>
    </location>
</feature>
<name>A0A1A8WDR2_PLAOA</name>
<accession>A0A1A8WDR2</accession>
<dbReference type="EMBL" id="FLQU01000719">
    <property type="protein sequence ID" value="SBS89353.1"/>
    <property type="molecule type" value="Genomic_DNA"/>
</dbReference>
<reference evidence="3" key="1">
    <citation type="submission" date="2016-05" db="EMBL/GenBank/DDBJ databases">
        <authorList>
            <person name="Naeem Raeece"/>
        </authorList>
    </citation>
    <scope>NUCLEOTIDE SEQUENCE [LARGE SCALE GENOMIC DNA]</scope>
</reference>
<dbReference type="Proteomes" id="UP000078560">
    <property type="component" value="Unassembled WGS sequence"/>
</dbReference>
<sequence length="128" mass="14868">MVSGKTIQTPQEAISKQFPEWDNTNKIMNNRHISNGNEIDASSLEEKSITNFEEHEGVCTQNGKYKNKVTEMKEGVKNSDQETIFHKSEKRTEFFDMLKNENNNSTNISNHNSKTNKNNEQRDLRFLN</sequence>
<feature type="compositionally biased region" description="Basic and acidic residues" evidence="1">
    <location>
        <begin position="117"/>
        <end position="128"/>
    </location>
</feature>
<evidence type="ECO:0000313" key="3">
    <source>
        <dbReference type="Proteomes" id="UP000078560"/>
    </source>
</evidence>
<dbReference type="AlphaFoldDB" id="A0A1A8WDR2"/>
<organism evidence="2 3">
    <name type="scientific">Plasmodium ovale curtisi</name>
    <dbReference type="NCBI Taxonomy" id="864141"/>
    <lineage>
        <taxon>Eukaryota</taxon>
        <taxon>Sar</taxon>
        <taxon>Alveolata</taxon>
        <taxon>Apicomplexa</taxon>
        <taxon>Aconoidasida</taxon>
        <taxon>Haemosporida</taxon>
        <taxon>Plasmodiidae</taxon>
        <taxon>Plasmodium</taxon>
        <taxon>Plasmodium (Plasmodium)</taxon>
    </lineage>
</organism>
<evidence type="ECO:0000256" key="1">
    <source>
        <dbReference type="SAM" id="MobiDB-lite"/>
    </source>
</evidence>
<evidence type="ECO:0000313" key="2">
    <source>
        <dbReference type="EMBL" id="SBS89353.1"/>
    </source>
</evidence>
<protein>
    <submittedName>
        <fullName evidence="2">Uncharacterized protein</fullName>
    </submittedName>
</protein>
<proteinExistence type="predicted"/>
<gene>
    <name evidence="2" type="ORF">POVCU2_0053950</name>
</gene>